<feature type="transmembrane region" description="Helical" evidence="10">
    <location>
        <begin position="395"/>
        <end position="423"/>
    </location>
</feature>
<dbReference type="Pfam" id="PF02653">
    <property type="entry name" value="BPD_transp_2"/>
    <property type="match status" value="1"/>
</dbReference>
<dbReference type="RefSeq" id="WP_344795699.1">
    <property type="nucleotide sequence ID" value="NZ_BAABAU010000001.1"/>
</dbReference>
<keyword evidence="4 10" id="KW-0812">Transmembrane</keyword>
<reference evidence="12" key="1">
    <citation type="journal article" date="2019" name="Int. J. Syst. Evol. Microbiol.">
        <title>The Global Catalogue of Microorganisms (GCM) 10K type strain sequencing project: providing services to taxonomists for standard genome sequencing and annotation.</title>
        <authorList>
            <consortium name="The Broad Institute Genomics Platform"/>
            <consortium name="The Broad Institute Genome Sequencing Center for Infectious Disease"/>
            <person name="Wu L."/>
            <person name="Ma J."/>
        </authorList>
    </citation>
    <scope>NUCLEOTIDE SEQUENCE [LARGE SCALE GENOMIC DNA]</scope>
    <source>
        <strain evidence="12">JCM 17442</strain>
    </source>
</reference>
<dbReference type="SUPFAM" id="SSF49452">
    <property type="entry name" value="Starch-binding domain-like"/>
    <property type="match status" value="1"/>
</dbReference>
<sequence length="463" mass="47835">MIPVPTNTPPAARRAGLLATRRSSLVVLAAVLLLGLLASLTSLALAPTSAHAATTPACATDATTACIQGTLLRSDGKPAKGVTIEATPPSGAALSSTTDDTGRWAIAAKSTGTYTVTLKESTLPSGQYLANEKTNDRKVPVTLGSSAGTIFQLSTTKGAVIDNNGSGSDFSFQRLAQQAASGLRLGLLLALAAIGLSLVYGTTGLQSFAHGEQVTLGGLLAYTFANTLGLPLILAAVITVVISAATGFFQDQLIWKPLRKKGLSLTQLMIVTIGLSIALQYAFQYFYGAATVRISIANPKTVDIGGVVLTVQSYVAMGISVVVLVLSGLFLLKTRTGRATRAVSDNPALAAASGIDVDRIIRLVWTIAAGLAGLSGVMLGLVLNGVNWELGLQILLLIFAAVTLGGLGTAFGALVGSLIVGMIVELTNLVLPGDFKYATALFILIIILMFRPQGIFGRRERIG</sequence>
<keyword evidence="6 10" id="KW-1133">Transmembrane helix</keyword>
<evidence type="ECO:0000313" key="11">
    <source>
        <dbReference type="EMBL" id="GAA4266463.1"/>
    </source>
</evidence>
<dbReference type="PANTHER" id="PTHR11795">
    <property type="entry name" value="BRANCHED-CHAIN AMINO ACID TRANSPORT SYSTEM PERMEASE PROTEIN LIVH"/>
    <property type="match status" value="1"/>
</dbReference>
<evidence type="ECO:0000256" key="9">
    <source>
        <dbReference type="SAM" id="MobiDB-lite"/>
    </source>
</evidence>
<evidence type="ECO:0000256" key="6">
    <source>
        <dbReference type="ARBA" id="ARBA00022989"/>
    </source>
</evidence>
<keyword evidence="7 10" id="KW-0472">Membrane</keyword>
<comment type="subcellular location">
    <subcellularLocation>
        <location evidence="1">Cell membrane</location>
        <topology evidence="1">Multi-pass membrane protein</topology>
    </subcellularLocation>
</comment>
<evidence type="ECO:0000256" key="1">
    <source>
        <dbReference type="ARBA" id="ARBA00004651"/>
    </source>
</evidence>
<name>A0ABP8E2M6_9MICO</name>
<evidence type="ECO:0008006" key="13">
    <source>
        <dbReference type="Google" id="ProtNLM"/>
    </source>
</evidence>
<feature type="transmembrane region" description="Helical" evidence="10">
    <location>
        <begin position="214"/>
        <end position="245"/>
    </location>
</feature>
<evidence type="ECO:0000256" key="4">
    <source>
        <dbReference type="ARBA" id="ARBA00022692"/>
    </source>
</evidence>
<dbReference type="Pfam" id="PF13620">
    <property type="entry name" value="CarboxypepD_reg"/>
    <property type="match status" value="1"/>
</dbReference>
<dbReference type="InterPro" id="IPR013784">
    <property type="entry name" value="Carb-bd-like_fold"/>
</dbReference>
<keyword evidence="2" id="KW-0813">Transport</keyword>
<organism evidence="11 12">
    <name type="scientific">Frondihabitans peucedani</name>
    <dbReference type="NCBI Taxonomy" id="598626"/>
    <lineage>
        <taxon>Bacteria</taxon>
        <taxon>Bacillati</taxon>
        <taxon>Actinomycetota</taxon>
        <taxon>Actinomycetes</taxon>
        <taxon>Micrococcales</taxon>
        <taxon>Microbacteriaceae</taxon>
        <taxon>Frondihabitans</taxon>
    </lineage>
</organism>
<feature type="region of interest" description="Disordered" evidence="9">
    <location>
        <begin position="79"/>
        <end position="98"/>
    </location>
</feature>
<dbReference type="PANTHER" id="PTHR11795:SF449">
    <property type="entry name" value="BRANCHED-CHAIN AMINO ACID TRANSPORT PERMEASE PROTEIN LIVH-RELATED"/>
    <property type="match status" value="1"/>
</dbReference>
<evidence type="ECO:0000256" key="10">
    <source>
        <dbReference type="SAM" id="Phobius"/>
    </source>
</evidence>
<gene>
    <name evidence="11" type="ORF">GCM10022256_20750</name>
</gene>
<feature type="transmembrane region" description="Helical" evidence="10">
    <location>
        <begin position="304"/>
        <end position="332"/>
    </location>
</feature>
<keyword evidence="5" id="KW-0029">Amino-acid transport</keyword>
<dbReference type="EMBL" id="BAABAU010000001">
    <property type="protein sequence ID" value="GAA4266463.1"/>
    <property type="molecule type" value="Genomic_DNA"/>
</dbReference>
<proteinExistence type="inferred from homology"/>
<evidence type="ECO:0000256" key="5">
    <source>
        <dbReference type="ARBA" id="ARBA00022970"/>
    </source>
</evidence>
<dbReference type="InterPro" id="IPR052157">
    <property type="entry name" value="BCAA_transport_permease"/>
</dbReference>
<evidence type="ECO:0000313" key="12">
    <source>
        <dbReference type="Proteomes" id="UP001501594"/>
    </source>
</evidence>
<feature type="transmembrane region" description="Helical" evidence="10">
    <location>
        <begin position="363"/>
        <end position="383"/>
    </location>
</feature>
<feature type="transmembrane region" description="Helical" evidence="10">
    <location>
        <begin position="265"/>
        <end position="283"/>
    </location>
</feature>
<keyword evidence="12" id="KW-1185">Reference proteome</keyword>
<evidence type="ECO:0000256" key="2">
    <source>
        <dbReference type="ARBA" id="ARBA00022448"/>
    </source>
</evidence>
<feature type="transmembrane region" description="Helical" evidence="10">
    <location>
        <begin position="435"/>
        <end position="451"/>
    </location>
</feature>
<evidence type="ECO:0000256" key="7">
    <source>
        <dbReference type="ARBA" id="ARBA00023136"/>
    </source>
</evidence>
<accession>A0ABP8E2M6</accession>
<protein>
    <recommendedName>
        <fullName evidence="13">Amino acid/amide ABC transporter membrane protein 1 (HAAT family)</fullName>
    </recommendedName>
</protein>
<comment type="similarity">
    <text evidence="8">Belongs to the binding-protein-dependent transport system permease family. LivHM subfamily.</text>
</comment>
<dbReference type="InterPro" id="IPR001851">
    <property type="entry name" value="ABC_transp_permease"/>
</dbReference>
<feature type="transmembrane region" description="Helical" evidence="10">
    <location>
        <begin position="182"/>
        <end position="202"/>
    </location>
</feature>
<keyword evidence="3" id="KW-1003">Cell membrane</keyword>
<dbReference type="CDD" id="cd06582">
    <property type="entry name" value="TM_PBP1_LivH_like"/>
    <property type="match status" value="1"/>
</dbReference>
<comment type="caution">
    <text evidence="11">The sequence shown here is derived from an EMBL/GenBank/DDBJ whole genome shotgun (WGS) entry which is preliminary data.</text>
</comment>
<dbReference type="Proteomes" id="UP001501594">
    <property type="component" value="Unassembled WGS sequence"/>
</dbReference>
<evidence type="ECO:0000256" key="3">
    <source>
        <dbReference type="ARBA" id="ARBA00022475"/>
    </source>
</evidence>
<evidence type="ECO:0000256" key="8">
    <source>
        <dbReference type="ARBA" id="ARBA00037998"/>
    </source>
</evidence>